<dbReference type="InterPro" id="IPR011408">
    <property type="entry name" value="Aldehyde_DH"/>
</dbReference>
<dbReference type="AlphaFoldDB" id="A0A5A7MW05"/>
<dbReference type="Gene3D" id="3.40.605.10">
    <property type="entry name" value="Aldehyde Dehydrogenase, Chain A, domain 1"/>
    <property type="match status" value="2"/>
</dbReference>
<reference evidence="7 8" key="1">
    <citation type="submission" date="2019-09" db="EMBL/GenBank/DDBJ databases">
        <title>NBRP : Genome information of microbial organism related human and environment.</title>
        <authorList>
            <person name="Hattori M."/>
            <person name="Oshima K."/>
            <person name="Inaba H."/>
            <person name="Suda W."/>
            <person name="Sakamoto M."/>
            <person name="Iino T."/>
            <person name="Kitahara M."/>
            <person name="Oshida Y."/>
            <person name="Iida T."/>
            <person name="Kudo T."/>
            <person name="Itoh T."/>
            <person name="Ohkuma M."/>
        </authorList>
    </citation>
    <scope>NUCLEOTIDE SEQUENCE [LARGE SCALE GENOMIC DNA]</scope>
    <source>
        <strain evidence="7 8">Mie-1</strain>
    </source>
</reference>
<organism evidence="7 8">
    <name type="scientific">Iodidimonas gelatinilytica</name>
    <dbReference type="NCBI Taxonomy" id="1236966"/>
    <lineage>
        <taxon>Bacteria</taxon>
        <taxon>Pseudomonadati</taxon>
        <taxon>Pseudomonadota</taxon>
        <taxon>Alphaproteobacteria</taxon>
        <taxon>Iodidimonadales</taxon>
        <taxon>Iodidimonadaceae</taxon>
        <taxon>Iodidimonas</taxon>
    </lineage>
</organism>
<dbReference type="PROSITE" id="PS00687">
    <property type="entry name" value="ALDEHYDE_DEHYDR_GLU"/>
    <property type="match status" value="1"/>
</dbReference>
<dbReference type="Pfam" id="PF00171">
    <property type="entry name" value="Aldedh"/>
    <property type="match status" value="2"/>
</dbReference>
<dbReference type="PIRSF" id="PIRSF036490">
    <property type="entry name" value="Aldedh_dupl"/>
    <property type="match status" value="1"/>
</dbReference>
<dbReference type="CDD" id="cd07111">
    <property type="entry name" value="ALDH_F16"/>
    <property type="match status" value="1"/>
</dbReference>
<comment type="similarity">
    <text evidence="1 3 5">Belongs to the aldehyde dehydrogenase family.</text>
</comment>
<dbReference type="InterPro" id="IPR015590">
    <property type="entry name" value="Aldehyde_DH_dom"/>
</dbReference>
<comment type="caution">
    <text evidence="7">The sequence shown here is derived from an EMBL/GenBank/DDBJ whole genome shotgun (WGS) entry which is preliminary data.</text>
</comment>
<dbReference type="Gene3D" id="3.40.309.10">
    <property type="entry name" value="Aldehyde Dehydrogenase, Chain A, domain 2"/>
    <property type="match status" value="1"/>
</dbReference>
<keyword evidence="8" id="KW-1185">Reference proteome</keyword>
<dbReference type="InterPro" id="IPR016163">
    <property type="entry name" value="Ald_DH_C"/>
</dbReference>
<evidence type="ECO:0000256" key="5">
    <source>
        <dbReference type="RuleBase" id="RU003345"/>
    </source>
</evidence>
<evidence type="ECO:0000259" key="6">
    <source>
        <dbReference type="Pfam" id="PF00171"/>
    </source>
</evidence>
<name>A0A5A7MW05_9PROT</name>
<dbReference type="SUPFAM" id="SSF53720">
    <property type="entry name" value="ALDH-like"/>
    <property type="match status" value="2"/>
</dbReference>
<dbReference type="FunFam" id="3.40.605.10:FF:000007">
    <property type="entry name" value="NAD/NADP-dependent betaine aldehyde dehydrogenase"/>
    <property type="match status" value="1"/>
</dbReference>
<feature type="domain" description="Aldehyde dehydrogenase" evidence="6">
    <location>
        <begin position="543"/>
        <end position="763"/>
    </location>
</feature>
<dbReference type="RefSeq" id="WP_210432228.1">
    <property type="nucleotide sequence ID" value="NZ_BKCM01000003.1"/>
</dbReference>
<evidence type="ECO:0000256" key="3">
    <source>
        <dbReference type="PIRNR" id="PIRNR036490"/>
    </source>
</evidence>
<gene>
    <name evidence="7" type="ORF">JCM17845_07210</name>
</gene>
<feature type="active site" evidence="4">
    <location>
        <position position="269"/>
    </location>
</feature>
<sequence length="796" mass="86970">MSTKVAEIFETMAYGPAPEQSDYVQEWLDGHPDGFDLFIGGKWVAPEDKKKTIESRDPATGKPLARFSIAGKADVDKAVEAAQKGFAKWSRLSGHQRARHLYALARLIQKNSRFLSVLESMDNGKPIRETRDLDIPLASRHFYHHAGWAQLMDSELAGYEPLGVVGQVIPWNFPLLMMAWKIAPAIAAGNCVVLKPAEYTSLTALYFAEMCREAGLPDGVVNIITGAGDTGEMLVRHEAVTKIAFTGSTDVGRLIRKATAGTGKKLTLELGGKSPFLVFDDADLDSTVEGLVDAIWFNQGQVCCAGSRLLVEEGVADRLIEKVKHRLNHFRLGSPLDKAVDMGAIVDPVQRDRIDSLVNQSVTEGAVKWQPDVSCPTEGCYYLPTLLTDVSPANVAAREEIFGPVLTVTTFRTLAEATELANNSRYGLSASVWSENINRALEIAGMVKAGVVWINCTNQFDAACGFGGYRESGFGREGGREGMFEYLKRSDEWRKSGSDIIDKAKLPEISTKHVDVIDRTPKNYIGGKQKRPDGGNSLAVAGHDGKFVGRVGDGNRKDIRDAVEAAFKAEGWSKATAHNRAQILYYIAENLSIREEEFARRLSLLTGASAKAAKAEVDASIARLFSYGAWADKFDGLVHTPPMRNIALAMNEPLGVMGVVCPDTAPLLSFISLIAPHLAMGNRSVVIPSQRYPLIATDFYQVLETSDVPGGAINIVTGDREGLAKVLAQHDQLDGIWYFGSAEGSEMVERLSADNLKRTWVNNGKARDWASSNQGEGRQFLREATQVKNVWLPYGD</sequence>
<dbReference type="InterPro" id="IPR016161">
    <property type="entry name" value="Ald_DH/histidinol_DH"/>
</dbReference>
<protein>
    <submittedName>
        <fullName evidence="7">NADP-dependent aldehyde dehydrogenase</fullName>
    </submittedName>
</protein>
<dbReference type="FunFam" id="3.40.309.10:FF:000012">
    <property type="entry name" value="Betaine aldehyde dehydrogenase"/>
    <property type="match status" value="1"/>
</dbReference>
<evidence type="ECO:0000313" key="7">
    <source>
        <dbReference type="EMBL" id="GER00098.1"/>
    </source>
</evidence>
<dbReference type="GO" id="GO:0016620">
    <property type="term" value="F:oxidoreductase activity, acting on the aldehyde or oxo group of donors, NAD or NADP as acceptor"/>
    <property type="evidence" value="ECO:0007669"/>
    <property type="project" value="UniProtKB-UniRule"/>
</dbReference>
<dbReference type="PANTHER" id="PTHR11699">
    <property type="entry name" value="ALDEHYDE DEHYDROGENASE-RELATED"/>
    <property type="match status" value="1"/>
</dbReference>
<dbReference type="Proteomes" id="UP000325187">
    <property type="component" value="Unassembled WGS sequence"/>
</dbReference>
<evidence type="ECO:0000256" key="2">
    <source>
        <dbReference type="ARBA" id="ARBA00023002"/>
    </source>
</evidence>
<evidence type="ECO:0000256" key="4">
    <source>
        <dbReference type="PROSITE-ProRule" id="PRU10007"/>
    </source>
</evidence>
<feature type="domain" description="Aldehyde dehydrogenase" evidence="6">
    <location>
        <begin position="43"/>
        <end position="488"/>
    </location>
</feature>
<dbReference type="InterPro" id="IPR029510">
    <property type="entry name" value="Ald_DH_CS_GLU"/>
</dbReference>
<accession>A0A5A7MW05</accession>
<dbReference type="EMBL" id="BKCM01000003">
    <property type="protein sequence ID" value="GER00098.1"/>
    <property type="molecule type" value="Genomic_DNA"/>
</dbReference>
<evidence type="ECO:0000313" key="8">
    <source>
        <dbReference type="Proteomes" id="UP000325187"/>
    </source>
</evidence>
<evidence type="ECO:0000256" key="1">
    <source>
        <dbReference type="ARBA" id="ARBA00009986"/>
    </source>
</evidence>
<proteinExistence type="inferred from homology"/>
<keyword evidence="2 5" id="KW-0560">Oxidoreductase</keyword>
<dbReference type="InterPro" id="IPR016162">
    <property type="entry name" value="Ald_DH_N"/>
</dbReference>